<dbReference type="SUPFAM" id="SSF53335">
    <property type="entry name" value="S-adenosyl-L-methionine-dependent methyltransferases"/>
    <property type="match status" value="1"/>
</dbReference>
<evidence type="ECO:0000313" key="9">
    <source>
        <dbReference type="Proteomes" id="UP001600888"/>
    </source>
</evidence>
<comment type="similarity">
    <text evidence="5 6">Belongs to the class I-like SAM-binding methyltransferase superfamily. C5-methyltransferase family.</text>
</comment>
<feature type="compositionally biased region" description="Polar residues" evidence="7">
    <location>
        <begin position="487"/>
        <end position="504"/>
    </location>
</feature>
<keyword evidence="4 5" id="KW-0949">S-adenosyl-L-methionine</keyword>
<evidence type="ECO:0000256" key="5">
    <source>
        <dbReference type="PROSITE-ProRule" id="PRU01016"/>
    </source>
</evidence>
<evidence type="ECO:0000256" key="3">
    <source>
        <dbReference type="ARBA" id="ARBA00022679"/>
    </source>
</evidence>
<keyword evidence="3 5" id="KW-0808">Transferase</keyword>
<dbReference type="Gene3D" id="3.40.50.150">
    <property type="entry name" value="Vaccinia Virus protein VP39"/>
    <property type="match status" value="1"/>
</dbReference>
<dbReference type="PRINTS" id="PR00105">
    <property type="entry name" value="C5METTRFRASE"/>
</dbReference>
<dbReference type="EC" id="2.1.1.37" evidence="1"/>
<dbReference type="PROSITE" id="PS00095">
    <property type="entry name" value="C5_MTASE_2"/>
    <property type="match status" value="1"/>
</dbReference>
<dbReference type="PROSITE" id="PS51679">
    <property type="entry name" value="SAM_MT_C5"/>
    <property type="match status" value="1"/>
</dbReference>
<sequence length="594" mass="66180">MSWSRCSGRVAVHLQTRAGHEVPSPIMRHRAGALSHALPLSASCSLQHHISGQESSGRPKPPCLESTRQHKRALGLGSRWSSIIHQSLATRSPVCDVGTQAHICSHGRGYSTQVKDRTIKGPTIMEAFAGIGNFAVAATKLGYPCVYANEINPDCVETYEKNHCRGGPGISKVDRRDIRTVTRVMSHATCMLPIATIACGGFPCQNFSNNGNREGLDDPKNGDLFYCFVKLLIHLQNPIALLENVMSFSTVDKFKGMSVAQKELEEAGYHVSSHIYNAVDFNLPQNRDRCFIVAIREDLAASPFEFKKPPSRRQDLALTDVLDLRNAIEDLSQYTLVNEVWVPKRIIKGVQAEIKWKSGKPEDNTGYKGLRTVGRWTSKYNSGSMIYHHSGFAACITTKAGDWYQVPGPDGRDIIVRLSLRERLRLQGLHEDFELSGSLTSAWKQVGNSVPPPMVEWIFRCLQDQFPHVLTSDTYSTTEVWDRVQPRNRSLQDQTRATRQLKNLSTRKSRGKERREDEKARREAEKALREGNGALEASDSESVKTGRATGSGKSDATRTKRLNDLGERIKALEKGIASLKMEHKLLAKAQPGRK</sequence>
<gene>
    <name evidence="8" type="ORF">FJTKL_03313</name>
</gene>
<dbReference type="EMBL" id="JBAWTH010000159">
    <property type="protein sequence ID" value="KAL2274328.1"/>
    <property type="molecule type" value="Genomic_DNA"/>
</dbReference>
<feature type="active site" evidence="5">
    <location>
        <position position="204"/>
    </location>
</feature>
<organism evidence="8 9">
    <name type="scientific">Diaporthe vaccinii</name>
    <dbReference type="NCBI Taxonomy" id="105482"/>
    <lineage>
        <taxon>Eukaryota</taxon>
        <taxon>Fungi</taxon>
        <taxon>Dikarya</taxon>
        <taxon>Ascomycota</taxon>
        <taxon>Pezizomycotina</taxon>
        <taxon>Sordariomycetes</taxon>
        <taxon>Sordariomycetidae</taxon>
        <taxon>Diaporthales</taxon>
        <taxon>Diaporthaceae</taxon>
        <taxon>Diaporthe</taxon>
        <taxon>Diaporthe eres species complex</taxon>
    </lineage>
</organism>
<comment type="caution">
    <text evidence="8">The sequence shown here is derived from an EMBL/GenBank/DDBJ whole genome shotgun (WGS) entry which is preliminary data.</text>
</comment>
<proteinExistence type="inferred from homology"/>
<dbReference type="InterPro" id="IPR001525">
    <property type="entry name" value="C5_MeTfrase"/>
</dbReference>
<dbReference type="InterPro" id="IPR031303">
    <property type="entry name" value="C5_meth_CS"/>
</dbReference>
<keyword evidence="2 5" id="KW-0489">Methyltransferase</keyword>
<protein>
    <recommendedName>
        <fullName evidence="1">DNA (cytosine-5-)-methyltransferase</fullName>
        <ecNumber evidence="1">2.1.1.37</ecNumber>
    </recommendedName>
</protein>
<evidence type="ECO:0000256" key="1">
    <source>
        <dbReference type="ARBA" id="ARBA00011975"/>
    </source>
</evidence>
<feature type="compositionally biased region" description="Basic and acidic residues" evidence="7">
    <location>
        <begin position="513"/>
        <end position="529"/>
    </location>
</feature>
<dbReference type="NCBIfam" id="TIGR00675">
    <property type="entry name" value="dcm"/>
    <property type="match status" value="1"/>
</dbReference>
<dbReference type="Pfam" id="PF00145">
    <property type="entry name" value="DNA_methylase"/>
    <property type="match status" value="1"/>
</dbReference>
<accession>A0ABR4DVF4</accession>
<dbReference type="Gene3D" id="3.90.120.10">
    <property type="entry name" value="DNA Methylase, subunit A, domain 2"/>
    <property type="match status" value="1"/>
</dbReference>
<feature type="region of interest" description="Disordered" evidence="7">
    <location>
        <begin position="486"/>
        <end position="561"/>
    </location>
</feature>
<evidence type="ECO:0000313" key="8">
    <source>
        <dbReference type="EMBL" id="KAL2274328.1"/>
    </source>
</evidence>
<evidence type="ECO:0000256" key="7">
    <source>
        <dbReference type="SAM" id="MobiDB-lite"/>
    </source>
</evidence>
<reference evidence="8 9" key="1">
    <citation type="submission" date="2024-03" db="EMBL/GenBank/DDBJ databases">
        <title>A high-quality draft genome sequence of Diaporthe vaccinii, a causative agent of upright dieback and viscid rot disease in cranberry plants.</title>
        <authorList>
            <person name="Sarrasin M."/>
            <person name="Lang B.F."/>
            <person name="Burger G."/>
        </authorList>
    </citation>
    <scope>NUCLEOTIDE SEQUENCE [LARGE SCALE GENOMIC DNA]</scope>
    <source>
        <strain evidence="8 9">IS7</strain>
    </source>
</reference>
<dbReference type="PANTHER" id="PTHR10629">
    <property type="entry name" value="CYTOSINE-SPECIFIC METHYLTRANSFERASE"/>
    <property type="match status" value="1"/>
</dbReference>
<dbReference type="InterPro" id="IPR029063">
    <property type="entry name" value="SAM-dependent_MTases_sf"/>
</dbReference>
<evidence type="ECO:0000256" key="2">
    <source>
        <dbReference type="ARBA" id="ARBA00022603"/>
    </source>
</evidence>
<dbReference type="PANTHER" id="PTHR10629:SF52">
    <property type="entry name" value="DNA (CYTOSINE-5)-METHYLTRANSFERASE 1"/>
    <property type="match status" value="1"/>
</dbReference>
<name>A0ABR4DVF4_9PEZI</name>
<evidence type="ECO:0000256" key="4">
    <source>
        <dbReference type="ARBA" id="ARBA00022691"/>
    </source>
</evidence>
<keyword evidence="9" id="KW-1185">Reference proteome</keyword>
<evidence type="ECO:0000256" key="6">
    <source>
        <dbReference type="RuleBase" id="RU000416"/>
    </source>
</evidence>
<dbReference type="InterPro" id="IPR050390">
    <property type="entry name" value="C5-Methyltransferase"/>
</dbReference>
<dbReference type="Proteomes" id="UP001600888">
    <property type="component" value="Unassembled WGS sequence"/>
</dbReference>